<feature type="region of interest" description="Disordered" evidence="5">
    <location>
        <begin position="280"/>
        <end position="314"/>
    </location>
</feature>
<keyword evidence="8" id="KW-1185">Reference proteome</keyword>
<dbReference type="InterPro" id="IPR027417">
    <property type="entry name" value="P-loop_NTPase"/>
</dbReference>
<evidence type="ECO:0000256" key="3">
    <source>
        <dbReference type="ARBA" id="ARBA00022777"/>
    </source>
</evidence>
<keyword evidence="1 4" id="KW-0808">Transferase</keyword>
<dbReference type="SUPFAM" id="SSF52540">
    <property type="entry name" value="P-loop containing nucleoside triphosphate hydrolases"/>
    <property type="match status" value="1"/>
</dbReference>
<dbReference type="Gene3D" id="3.40.50.300">
    <property type="entry name" value="P-loop containing nucleotide triphosphate hydrolases"/>
    <property type="match status" value="1"/>
</dbReference>
<name>R7QL50_CHOCR</name>
<feature type="compositionally biased region" description="Polar residues" evidence="5">
    <location>
        <begin position="293"/>
        <end position="311"/>
    </location>
</feature>
<dbReference type="PRINTS" id="PR00094">
    <property type="entry name" value="ADENYLTKNASE"/>
</dbReference>
<keyword evidence="2" id="KW-0547">Nucleotide-binding</keyword>
<evidence type="ECO:0000313" key="8">
    <source>
        <dbReference type="Proteomes" id="UP000012073"/>
    </source>
</evidence>
<dbReference type="InterPro" id="IPR021414">
    <property type="entry name" value="DUF3054"/>
</dbReference>
<dbReference type="CDD" id="cd01428">
    <property type="entry name" value="ADK"/>
    <property type="match status" value="1"/>
</dbReference>
<keyword evidence="6" id="KW-0472">Membrane</keyword>
<proteinExistence type="inferred from homology"/>
<protein>
    <recommendedName>
        <fullName evidence="9">Adenylate kinase</fullName>
    </recommendedName>
</protein>
<dbReference type="KEGG" id="ccp:CHC_T00006303001"/>
<dbReference type="OrthoDB" id="439792at2759"/>
<evidence type="ECO:0000256" key="6">
    <source>
        <dbReference type="SAM" id="Phobius"/>
    </source>
</evidence>
<dbReference type="AlphaFoldDB" id="R7QL50"/>
<dbReference type="EMBL" id="HG001898">
    <property type="protein sequence ID" value="CDF38120.1"/>
    <property type="molecule type" value="Genomic_DNA"/>
</dbReference>
<dbReference type="NCBIfam" id="TIGR01351">
    <property type="entry name" value="adk"/>
    <property type="match status" value="1"/>
</dbReference>
<dbReference type="HAMAP" id="MF_00235">
    <property type="entry name" value="Adenylate_kinase_Adk"/>
    <property type="match status" value="1"/>
</dbReference>
<accession>R7QL50</accession>
<dbReference type="PhylomeDB" id="R7QL50"/>
<dbReference type="GO" id="GO:0005524">
    <property type="term" value="F:ATP binding"/>
    <property type="evidence" value="ECO:0007669"/>
    <property type="project" value="InterPro"/>
</dbReference>
<dbReference type="InterPro" id="IPR006259">
    <property type="entry name" value="Adenyl_kin_sub"/>
</dbReference>
<evidence type="ECO:0000256" key="5">
    <source>
        <dbReference type="SAM" id="MobiDB-lite"/>
    </source>
</evidence>
<dbReference type="Pfam" id="PF11255">
    <property type="entry name" value="DUF3054"/>
    <property type="match status" value="1"/>
</dbReference>
<dbReference type="FunFam" id="3.40.50.300:FF:000106">
    <property type="entry name" value="Adenylate kinase mitochondrial"/>
    <property type="match status" value="1"/>
</dbReference>
<dbReference type="Gramene" id="CDF38120">
    <property type="protein sequence ID" value="CDF38120"/>
    <property type="gene ID" value="CHC_T00006303001"/>
</dbReference>
<keyword evidence="6" id="KW-1133">Transmembrane helix</keyword>
<evidence type="ECO:0000313" key="7">
    <source>
        <dbReference type="EMBL" id="CDF38120.1"/>
    </source>
</evidence>
<evidence type="ECO:0000256" key="2">
    <source>
        <dbReference type="ARBA" id="ARBA00022741"/>
    </source>
</evidence>
<feature type="transmembrane region" description="Helical" evidence="6">
    <location>
        <begin position="455"/>
        <end position="475"/>
    </location>
</feature>
<dbReference type="STRING" id="2769.R7QL50"/>
<keyword evidence="3 4" id="KW-0418">Kinase</keyword>
<dbReference type="InterPro" id="IPR000850">
    <property type="entry name" value="Adenylat/UMP-CMP_kin"/>
</dbReference>
<sequence length="506" mass="54612">MAFLVPQPIFNASTVSSSDALVCRKPRRLSSFIPSSFRQSTSPAWSNSLRASPLQPRVIRAPLLASASVANPPPPHILISGAPASGKGTQCEYIVNKYGVVHISTGDMLRAAVKNNTALGVEAKSYMDSGSLVPDDLVISMLKERIAEDDCAKKGWLLDGFPRTAVQAEALTEAKILPDAVIVLEVKDDVLLERVVGRRSDPQTGKIYHIKFSPPSDPEVLNRLTQRSDDTEEKARVRLESYYKHARSIADHYESTLRKIDGNRDKADVFSDIASIVDSSMTEKNDDDDDDITPSSPGVKSNTETKSNPDSTVGIPVAEFVRRAEEAYEKGVLTNEDVNWSGQAGVDTPGSSGTSNYSDLGKRLDLALGDTAAFLLFAYIGKASHGDKSLNFGVVQTATPFIVAWLATSPLLGAYTRAATANVAATVKTFAKSWAIAVPMGIGLRGVLTDHVPPAVFAVVTLVSTFAIVGGWRVLYTKIRGDETDEARRGGILDGFNMVSTLLRRW</sequence>
<gene>
    <name evidence="7" type="ORF">CHC_T00006303001</name>
</gene>
<dbReference type="Pfam" id="PF00406">
    <property type="entry name" value="ADK"/>
    <property type="match status" value="1"/>
</dbReference>
<evidence type="ECO:0000256" key="4">
    <source>
        <dbReference type="RuleBase" id="RU003330"/>
    </source>
</evidence>
<dbReference type="GeneID" id="17325701"/>
<dbReference type="RefSeq" id="XP_005717989.1">
    <property type="nucleotide sequence ID" value="XM_005717932.1"/>
</dbReference>
<keyword evidence="6" id="KW-0812">Transmembrane</keyword>
<dbReference type="InterPro" id="IPR033690">
    <property type="entry name" value="Adenylat_kinase_CS"/>
</dbReference>
<dbReference type="PROSITE" id="PS00113">
    <property type="entry name" value="ADENYLATE_KINASE"/>
    <property type="match status" value="1"/>
</dbReference>
<dbReference type="GO" id="GO:0004017">
    <property type="term" value="F:AMP kinase activity"/>
    <property type="evidence" value="ECO:0007669"/>
    <property type="project" value="InterPro"/>
</dbReference>
<evidence type="ECO:0008006" key="9">
    <source>
        <dbReference type="Google" id="ProtNLM"/>
    </source>
</evidence>
<organism evidence="7 8">
    <name type="scientific">Chondrus crispus</name>
    <name type="common">Carrageen Irish moss</name>
    <name type="synonym">Polymorpha crispa</name>
    <dbReference type="NCBI Taxonomy" id="2769"/>
    <lineage>
        <taxon>Eukaryota</taxon>
        <taxon>Rhodophyta</taxon>
        <taxon>Florideophyceae</taxon>
        <taxon>Rhodymeniophycidae</taxon>
        <taxon>Gigartinales</taxon>
        <taxon>Gigartinaceae</taxon>
        <taxon>Chondrus</taxon>
    </lineage>
</organism>
<dbReference type="PANTHER" id="PTHR23359">
    <property type="entry name" value="NUCLEOTIDE KINASE"/>
    <property type="match status" value="1"/>
</dbReference>
<comment type="similarity">
    <text evidence="4">Belongs to the adenylate kinase family.</text>
</comment>
<dbReference type="Proteomes" id="UP000012073">
    <property type="component" value="Unassembled WGS sequence"/>
</dbReference>
<evidence type="ECO:0000256" key="1">
    <source>
        <dbReference type="ARBA" id="ARBA00022679"/>
    </source>
</evidence>
<reference evidence="8" key="1">
    <citation type="journal article" date="2013" name="Proc. Natl. Acad. Sci. U.S.A.">
        <title>Genome structure and metabolic features in the red seaweed Chondrus crispus shed light on evolution of the Archaeplastida.</title>
        <authorList>
            <person name="Collen J."/>
            <person name="Porcel B."/>
            <person name="Carre W."/>
            <person name="Ball S.G."/>
            <person name="Chaparro C."/>
            <person name="Tonon T."/>
            <person name="Barbeyron T."/>
            <person name="Michel G."/>
            <person name="Noel B."/>
            <person name="Valentin K."/>
            <person name="Elias M."/>
            <person name="Artiguenave F."/>
            <person name="Arun A."/>
            <person name="Aury J.M."/>
            <person name="Barbosa-Neto J.F."/>
            <person name="Bothwell J.H."/>
            <person name="Bouget F.Y."/>
            <person name="Brillet L."/>
            <person name="Cabello-Hurtado F."/>
            <person name="Capella-Gutierrez S."/>
            <person name="Charrier B."/>
            <person name="Cladiere L."/>
            <person name="Cock J.M."/>
            <person name="Coelho S.M."/>
            <person name="Colleoni C."/>
            <person name="Czjzek M."/>
            <person name="Da Silva C."/>
            <person name="Delage L."/>
            <person name="Denoeud F."/>
            <person name="Deschamps P."/>
            <person name="Dittami S.M."/>
            <person name="Gabaldon T."/>
            <person name="Gachon C.M."/>
            <person name="Groisillier A."/>
            <person name="Herve C."/>
            <person name="Jabbari K."/>
            <person name="Katinka M."/>
            <person name="Kloareg B."/>
            <person name="Kowalczyk N."/>
            <person name="Labadie K."/>
            <person name="Leblanc C."/>
            <person name="Lopez P.J."/>
            <person name="McLachlan D.H."/>
            <person name="Meslet-Cladiere L."/>
            <person name="Moustafa A."/>
            <person name="Nehr Z."/>
            <person name="Nyvall Collen P."/>
            <person name="Panaud O."/>
            <person name="Partensky F."/>
            <person name="Poulain J."/>
            <person name="Rensing S.A."/>
            <person name="Rousvoal S."/>
            <person name="Samson G."/>
            <person name="Symeonidi A."/>
            <person name="Weissenbach J."/>
            <person name="Zambounis A."/>
            <person name="Wincker P."/>
            <person name="Boyen C."/>
        </authorList>
    </citation>
    <scope>NUCLEOTIDE SEQUENCE [LARGE SCALE GENOMIC DNA]</scope>
    <source>
        <strain evidence="8">cv. Stackhouse</strain>
    </source>
</reference>